<dbReference type="CDD" id="cd04686">
    <property type="entry name" value="NUDIX_Hydrolase"/>
    <property type="match status" value="1"/>
</dbReference>
<dbReference type="Pfam" id="PF00293">
    <property type="entry name" value="NUDIX"/>
    <property type="match status" value="1"/>
</dbReference>
<sequence>MNKSWHRAFGVYGLYMNNDKLLVIKKSGGPYKNRYDLPGGSLEEGESLFEALDREFTEETGMEILRKTQIGTIDFQLPWLWRNHTHVHHIAVFYQVEQAGGELKDPHQFDAQDSLGTYWIAEDEITADHVSPLVIEAFNWLLFKRISTEPVIYENWQVVEKTEEAPWNQND</sequence>
<evidence type="ECO:0000256" key="3">
    <source>
        <dbReference type="RuleBase" id="RU003476"/>
    </source>
</evidence>
<keyword evidence="2 3" id="KW-0378">Hydrolase</keyword>
<dbReference type="InterPro" id="IPR020084">
    <property type="entry name" value="NUDIX_hydrolase_CS"/>
</dbReference>
<keyword evidence="6" id="KW-1185">Reference proteome</keyword>
<dbReference type="PANTHER" id="PTHR43046">
    <property type="entry name" value="GDP-MANNOSE MANNOSYL HYDROLASE"/>
    <property type="match status" value="1"/>
</dbReference>
<dbReference type="OrthoDB" id="369191at2"/>
<evidence type="ECO:0000313" key="5">
    <source>
        <dbReference type="EMBL" id="TFE02267.1"/>
    </source>
</evidence>
<dbReference type="RefSeq" id="WP_134380969.1">
    <property type="nucleotide sequence ID" value="NZ_SORX01000003.1"/>
</dbReference>
<proteinExistence type="inferred from homology"/>
<organism evidence="5 6">
    <name type="scientific">Jeotgalibacillus salarius</name>
    <dbReference type="NCBI Taxonomy" id="546023"/>
    <lineage>
        <taxon>Bacteria</taxon>
        <taxon>Bacillati</taxon>
        <taxon>Bacillota</taxon>
        <taxon>Bacilli</taxon>
        <taxon>Bacillales</taxon>
        <taxon>Caryophanaceae</taxon>
        <taxon>Jeotgalibacillus</taxon>
    </lineage>
</organism>
<gene>
    <name evidence="5" type="ORF">E2626_06720</name>
</gene>
<evidence type="ECO:0000313" key="6">
    <source>
        <dbReference type="Proteomes" id="UP000297776"/>
    </source>
</evidence>
<dbReference type="InterPro" id="IPR020476">
    <property type="entry name" value="Nudix_hydrolase"/>
</dbReference>
<dbReference type="Gene3D" id="3.90.79.10">
    <property type="entry name" value="Nucleoside Triphosphate Pyrophosphohydrolase"/>
    <property type="match status" value="1"/>
</dbReference>
<dbReference type="PRINTS" id="PR00502">
    <property type="entry name" value="NUDIXFAMILY"/>
</dbReference>
<evidence type="ECO:0000259" key="4">
    <source>
        <dbReference type="PROSITE" id="PS51462"/>
    </source>
</evidence>
<dbReference type="AlphaFoldDB" id="A0A4Y8LLY4"/>
<reference evidence="5 6" key="1">
    <citation type="submission" date="2019-03" db="EMBL/GenBank/DDBJ databases">
        <authorList>
            <person name="Yang Y."/>
        </authorList>
    </citation>
    <scope>NUCLEOTIDE SEQUENCE [LARGE SCALE GENOMIC DNA]</scope>
    <source>
        <strain evidence="5 6">ASL-1</strain>
    </source>
</reference>
<evidence type="ECO:0000256" key="2">
    <source>
        <dbReference type="ARBA" id="ARBA00022801"/>
    </source>
</evidence>
<name>A0A4Y8LLY4_9BACL</name>
<dbReference type="PANTHER" id="PTHR43046:SF14">
    <property type="entry name" value="MUTT_NUDIX FAMILY PROTEIN"/>
    <property type="match status" value="1"/>
</dbReference>
<dbReference type="Proteomes" id="UP000297776">
    <property type="component" value="Unassembled WGS sequence"/>
</dbReference>
<feature type="domain" description="Nudix hydrolase" evidence="4">
    <location>
        <begin position="4"/>
        <end position="142"/>
    </location>
</feature>
<dbReference type="GO" id="GO:0016787">
    <property type="term" value="F:hydrolase activity"/>
    <property type="evidence" value="ECO:0007669"/>
    <property type="project" value="UniProtKB-KW"/>
</dbReference>
<accession>A0A4Y8LLY4</accession>
<comment type="similarity">
    <text evidence="3">Belongs to the Nudix hydrolase family.</text>
</comment>
<evidence type="ECO:0000256" key="1">
    <source>
        <dbReference type="ARBA" id="ARBA00001946"/>
    </source>
</evidence>
<dbReference type="SUPFAM" id="SSF55811">
    <property type="entry name" value="Nudix"/>
    <property type="match status" value="1"/>
</dbReference>
<dbReference type="EMBL" id="SORX01000003">
    <property type="protein sequence ID" value="TFE02267.1"/>
    <property type="molecule type" value="Genomic_DNA"/>
</dbReference>
<dbReference type="InterPro" id="IPR015797">
    <property type="entry name" value="NUDIX_hydrolase-like_dom_sf"/>
</dbReference>
<comment type="caution">
    <text evidence="5">The sequence shown here is derived from an EMBL/GenBank/DDBJ whole genome shotgun (WGS) entry which is preliminary data.</text>
</comment>
<dbReference type="PROSITE" id="PS00893">
    <property type="entry name" value="NUDIX_BOX"/>
    <property type="match status" value="1"/>
</dbReference>
<dbReference type="PROSITE" id="PS51462">
    <property type="entry name" value="NUDIX"/>
    <property type="match status" value="1"/>
</dbReference>
<dbReference type="InterPro" id="IPR000086">
    <property type="entry name" value="NUDIX_hydrolase_dom"/>
</dbReference>
<protein>
    <submittedName>
        <fullName evidence="5">NUDIX domain-containing protein</fullName>
    </submittedName>
</protein>
<comment type="cofactor">
    <cofactor evidence="1">
        <name>Mg(2+)</name>
        <dbReference type="ChEBI" id="CHEBI:18420"/>
    </cofactor>
</comment>